<accession>A0ACB6ZS52</accession>
<protein>
    <submittedName>
        <fullName evidence="1">Uncharacterized protein</fullName>
    </submittedName>
</protein>
<evidence type="ECO:0000313" key="1">
    <source>
        <dbReference type="EMBL" id="KAF9652288.1"/>
    </source>
</evidence>
<name>A0ACB6ZS52_THEGA</name>
<keyword evidence="2" id="KW-1185">Reference proteome</keyword>
<sequence>MATTVATSTAAPNLSISDKYRGAVVEDLQLPPAFALPQDESISQAVELAYERDFDYIPVLNRSRKPIGYLDVGALKEKWEAGQADPSTKASLYMTKFQRSTSTPYTIITPLTPLGDLEVFLAHNIFAIVTDSERKFLLGVATSQDLENFVMRRGTF</sequence>
<dbReference type="Proteomes" id="UP000886501">
    <property type="component" value="Unassembled WGS sequence"/>
</dbReference>
<organism evidence="1 2">
    <name type="scientific">Thelephora ganbajun</name>
    <name type="common">Ganba fungus</name>
    <dbReference type="NCBI Taxonomy" id="370292"/>
    <lineage>
        <taxon>Eukaryota</taxon>
        <taxon>Fungi</taxon>
        <taxon>Dikarya</taxon>
        <taxon>Basidiomycota</taxon>
        <taxon>Agaricomycotina</taxon>
        <taxon>Agaricomycetes</taxon>
        <taxon>Thelephorales</taxon>
        <taxon>Thelephoraceae</taxon>
        <taxon>Thelephora</taxon>
    </lineage>
</organism>
<dbReference type="EMBL" id="MU117969">
    <property type="protein sequence ID" value="KAF9652288.1"/>
    <property type="molecule type" value="Genomic_DNA"/>
</dbReference>
<evidence type="ECO:0000313" key="2">
    <source>
        <dbReference type="Proteomes" id="UP000886501"/>
    </source>
</evidence>
<proteinExistence type="predicted"/>
<comment type="caution">
    <text evidence="1">The sequence shown here is derived from an EMBL/GenBank/DDBJ whole genome shotgun (WGS) entry which is preliminary data.</text>
</comment>
<reference evidence="1" key="1">
    <citation type="submission" date="2019-10" db="EMBL/GenBank/DDBJ databases">
        <authorList>
            <consortium name="DOE Joint Genome Institute"/>
            <person name="Kuo A."/>
            <person name="Miyauchi S."/>
            <person name="Kiss E."/>
            <person name="Drula E."/>
            <person name="Kohler A."/>
            <person name="Sanchez-Garcia M."/>
            <person name="Andreopoulos B."/>
            <person name="Barry K.W."/>
            <person name="Bonito G."/>
            <person name="Buee M."/>
            <person name="Carver A."/>
            <person name="Chen C."/>
            <person name="Cichocki N."/>
            <person name="Clum A."/>
            <person name="Culley D."/>
            <person name="Crous P.W."/>
            <person name="Fauchery L."/>
            <person name="Girlanda M."/>
            <person name="Hayes R."/>
            <person name="Keri Z."/>
            <person name="Labutti K."/>
            <person name="Lipzen A."/>
            <person name="Lombard V."/>
            <person name="Magnuson J."/>
            <person name="Maillard F."/>
            <person name="Morin E."/>
            <person name="Murat C."/>
            <person name="Nolan M."/>
            <person name="Ohm R."/>
            <person name="Pangilinan J."/>
            <person name="Pereira M."/>
            <person name="Perotto S."/>
            <person name="Peter M."/>
            <person name="Riley R."/>
            <person name="Sitrit Y."/>
            <person name="Stielow B."/>
            <person name="Szollosi G."/>
            <person name="Zifcakova L."/>
            <person name="Stursova M."/>
            <person name="Spatafora J.W."/>
            <person name="Tedersoo L."/>
            <person name="Vaario L.-M."/>
            <person name="Yamada A."/>
            <person name="Yan M."/>
            <person name="Wang P."/>
            <person name="Xu J."/>
            <person name="Bruns T."/>
            <person name="Baldrian P."/>
            <person name="Vilgalys R."/>
            <person name="Henrissat B."/>
            <person name="Grigoriev I.V."/>
            <person name="Hibbett D."/>
            <person name="Nagy L.G."/>
            <person name="Martin F.M."/>
        </authorList>
    </citation>
    <scope>NUCLEOTIDE SEQUENCE</scope>
    <source>
        <strain evidence="1">P2</strain>
    </source>
</reference>
<gene>
    <name evidence="1" type="ORF">BDM02DRAFT_3109275</name>
</gene>
<reference evidence="1" key="2">
    <citation type="journal article" date="2020" name="Nat. Commun.">
        <title>Large-scale genome sequencing of mycorrhizal fungi provides insights into the early evolution of symbiotic traits.</title>
        <authorList>
            <person name="Miyauchi S."/>
            <person name="Kiss E."/>
            <person name="Kuo A."/>
            <person name="Drula E."/>
            <person name="Kohler A."/>
            <person name="Sanchez-Garcia M."/>
            <person name="Morin E."/>
            <person name="Andreopoulos B."/>
            <person name="Barry K.W."/>
            <person name="Bonito G."/>
            <person name="Buee M."/>
            <person name="Carver A."/>
            <person name="Chen C."/>
            <person name="Cichocki N."/>
            <person name="Clum A."/>
            <person name="Culley D."/>
            <person name="Crous P.W."/>
            <person name="Fauchery L."/>
            <person name="Girlanda M."/>
            <person name="Hayes R.D."/>
            <person name="Keri Z."/>
            <person name="LaButti K."/>
            <person name="Lipzen A."/>
            <person name="Lombard V."/>
            <person name="Magnuson J."/>
            <person name="Maillard F."/>
            <person name="Murat C."/>
            <person name="Nolan M."/>
            <person name="Ohm R.A."/>
            <person name="Pangilinan J."/>
            <person name="Pereira M.F."/>
            <person name="Perotto S."/>
            <person name="Peter M."/>
            <person name="Pfister S."/>
            <person name="Riley R."/>
            <person name="Sitrit Y."/>
            <person name="Stielow J.B."/>
            <person name="Szollosi G."/>
            <person name="Zifcakova L."/>
            <person name="Stursova M."/>
            <person name="Spatafora J.W."/>
            <person name="Tedersoo L."/>
            <person name="Vaario L.M."/>
            <person name="Yamada A."/>
            <person name="Yan M."/>
            <person name="Wang P."/>
            <person name="Xu J."/>
            <person name="Bruns T."/>
            <person name="Baldrian P."/>
            <person name="Vilgalys R."/>
            <person name="Dunand C."/>
            <person name="Henrissat B."/>
            <person name="Grigoriev I.V."/>
            <person name="Hibbett D."/>
            <person name="Nagy L.G."/>
            <person name="Martin F.M."/>
        </authorList>
    </citation>
    <scope>NUCLEOTIDE SEQUENCE</scope>
    <source>
        <strain evidence="1">P2</strain>
    </source>
</reference>